<reference evidence="1 2" key="1">
    <citation type="submission" date="2016-02" db="EMBL/GenBank/DDBJ databases">
        <title>Draft Genome for Tepidibacillus decaturensis nov. sp. Strain Z9, an Anaerobic, Moderately Thermophilic and Heterotrophic Bacterium from Deep Subsurface of the Illinois Basin, USA.</title>
        <authorList>
            <person name="Dong Y."/>
            <person name="Chang J.Y."/>
            <person name="Sanford R."/>
            <person name="Fouke B.W."/>
        </authorList>
    </citation>
    <scope>NUCLEOTIDE SEQUENCE [LARGE SCALE GENOMIC DNA]</scope>
    <source>
        <strain evidence="1 2">Z9</strain>
    </source>
</reference>
<evidence type="ECO:0000313" key="1">
    <source>
        <dbReference type="EMBL" id="KXG43596.1"/>
    </source>
</evidence>
<accession>A0A135L3M1</accession>
<keyword evidence="2" id="KW-1185">Reference proteome</keyword>
<evidence type="ECO:0000313" key="2">
    <source>
        <dbReference type="Proteomes" id="UP000070352"/>
    </source>
</evidence>
<gene>
    <name evidence="1" type="ORF">U473_05885</name>
</gene>
<dbReference type="EMBL" id="LSKU01000001">
    <property type="protein sequence ID" value="KXG43596.1"/>
    <property type="molecule type" value="Genomic_DNA"/>
</dbReference>
<dbReference type="RefSeq" id="WP_068724293.1">
    <property type="nucleotide sequence ID" value="NZ_LSKU01000001.1"/>
</dbReference>
<proteinExistence type="predicted"/>
<dbReference type="AlphaFoldDB" id="A0A135L3M1"/>
<dbReference type="OrthoDB" id="2989999at2"/>
<evidence type="ECO:0008006" key="3">
    <source>
        <dbReference type="Google" id="ProtNLM"/>
    </source>
</evidence>
<name>A0A135L3M1_9BACI</name>
<protein>
    <recommendedName>
        <fullName evidence="3">Radical SAM protein</fullName>
    </recommendedName>
</protein>
<dbReference type="STRING" id="1413211.U473_05885"/>
<organism evidence="1 2">
    <name type="scientific">Tepidibacillus decaturensis</name>
    <dbReference type="NCBI Taxonomy" id="1413211"/>
    <lineage>
        <taxon>Bacteria</taxon>
        <taxon>Bacillati</taxon>
        <taxon>Bacillota</taxon>
        <taxon>Bacilli</taxon>
        <taxon>Bacillales</taxon>
        <taxon>Bacillaceae</taxon>
        <taxon>Tepidibacillus</taxon>
    </lineage>
</organism>
<sequence length="101" mass="12401">MKQVVKFVYDFRLGINIPQFDKDWEEYSTLEQSYIIDRWEQERAKIPDRIKLVEKEIMEKQELMFEMSFEEYCKVHEEIVDKASVINELNIWFRTQGEVTE</sequence>
<comment type="caution">
    <text evidence="1">The sequence shown here is derived from an EMBL/GenBank/DDBJ whole genome shotgun (WGS) entry which is preliminary data.</text>
</comment>
<dbReference type="Proteomes" id="UP000070352">
    <property type="component" value="Unassembled WGS sequence"/>
</dbReference>